<reference evidence="1" key="2">
    <citation type="journal article" date="2022" name="Syst. Appl. Microbiol.">
        <title>Physiological and genomic characterisation of Luteimonas fraxinea sp. nov., a bacterial species associated with trees tolerant to ash dieback.</title>
        <authorList>
            <person name="Ulrich K."/>
            <person name="Becker R."/>
            <person name="Behrendt U."/>
            <person name="Kube M."/>
            <person name="Schneck V."/>
            <person name="Ulrich A."/>
        </authorList>
    </citation>
    <scope>NUCLEOTIDE SEQUENCE</scope>
    <source>
        <strain evidence="1">A1P009</strain>
    </source>
</reference>
<reference evidence="1" key="1">
    <citation type="submission" date="2021-12" db="EMBL/GenBank/DDBJ databases">
        <authorList>
            <person name="Ulrich A."/>
        </authorList>
    </citation>
    <scope>NUCLEOTIDE SEQUENCE</scope>
    <source>
        <strain evidence="1">A1P009</strain>
    </source>
</reference>
<dbReference type="EMBL" id="JAJQKU010000001">
    <property type="protein sequence ID" value="MCD9096170.1"/>
    <property type="molecule type" value="Genomic_DNA"/>
</dbReference>
<dbReference type="RefSeq" id="WP_232134643.1">
    <property type="nucleotide sequence ID" value="NZ_JAJQKU010000001.1"/>
</dbReference>
<sequence length="123" mass="13472">MKRGRSTGNPTAAERAWIDALKRLGCLCCIARGYPHDPDGSAVEAHHLLSGGIRRGHMHTVGLCAWHHRGRLIVNGWSHAQHRTQLGPSLAEGSVPFRATFGDDESLMAAQHRLIEHSSRRAA</sequence>
<gene>
    <name evidence="1" type="ORF">LTT95_04375</name>
</gene>
<evidence type="ECO:0000313" key="2">
    <source>
        <dbReference type="Proteomes" id="UP001430360"/>
    </source>
</evidence>
<comment type="caution">
    <text evidence="1">The sequence shown here is derived from an EMBL/GenBank/DDBJ whole genome shotgun (WGS) entry which is preliminary data.</text>
</comment>
<keyword evidence="2" id="KW-1185">Reference proteome</keyword>
<protein>
    <submittedName>
        <fullName evidence="1">Ref family protein</fullName>
    </submittedName>
</protein>
<proteinExistence type="predicted"/>
<accession>A0ABS8UBD4</accession>
<evidence type="ECO:0000313" key="1">
    <source>
        <dbReference type="EMBL" id="MCD9096170.1"/>
    </source>
</evidence>
<dbReference type="Proteomes" id="UP001430360">
    <property type="component" value="Unassembled WGS sequence"/>
</dbReference>
<organism evidence="1 2">
    <name type="scientific">Luteimonas fraxinea</name>
    <dbReference type="NCBI Taxonomy" id="2901869"/>
    <lineage>
        <taxon>Bacteria</taxon>
        <taxon>Pseudomonadati</taxon>
        <taxon>Pseudomonadota</taxon>
        <taxon>Gammaproteobacteria</taxon>
        <taxon>Lysobacterales</taxon>
        <taxon>Lysobacteraceae</taxon>
        <taxon>Luteimonas</taxon>
    </lineage>
</organism>
<dbReference type="InterPro" id="IPR031875">
    <property type="entry name" value="RecA_dep_nuc"/>
</dbReference>
<dbReference type="Pfam" id="PF16786">
    <property type="entry name" value="RecA_dep_nuc"/>
    <property type="match status" value="1"/>
</dbReference>
<dbReference type="Gene3D" id="3.30.40.190">
    <property type="match status" value="1"/>
</dbReference>
<name>A0ABS8UBD4_9GAMM</name>